<gene>
    <name evidence="5" type="ORF">WKW77_31395</name>
</gene>
<dbReference type="PROSITE" id="PS50932">
    <property type="entry name" value="HTH_LACI_2"/>
    <property type="match status" value="1"/>
</dbReference>
<accession>A0ABU8VPV2</accession>
<keyword evidence="6" id="KW-1185">Reference proteome</keyword>
<dbReference type="Proteomes" id="UP001365846">
    <property type="component" value="Unassembled WGS sequence"/>
</dbReference>
<evidence type="ECO:0000313" key="5">
    <source>
        <dbReference type="EMBL" id="MEJ8815605.1"/>
    </source>
</evidence>
<name>A0ABU8VPV2_9BURK</name>
<dbReference type="Pfam" id="PF00356">
    <property type="entry name" value="LacI"/>
    <property type="match status" value="1"/>
</dbReference>
<dbReference type="InterPro" id="IPR028082">
    <property type="entry name" value="Peripla_BP_I"/>
</dbReference>
<comment type="caution">
    <text evidence="5">The sequence shown here is derived from an EMBL/GenBank/DDBJ whole genome shotgun (WGS) entry which is preliminary data.</text>
</comment>
<feature type="domain" description="HTH lacI-type" evidence="4">
    <location>
        <begin position="17"/>
        <end position="71"/>
    </location>
</feature>
<dbReference type="PANTHER" id="PTHR30146:SF138">
    <property type="entry name" value="TRANSCRIPTIONAL REGULATORY PROTEIN"/>
    <property type="match status" value="1"/>
</dbReference>
<keyword evidence="1" id="KW-0805">Transcription regulation</keyword>
<organism evidence="5 6">
    <name type="scientific">Variovorax ureilyticus</name>
    <dbReference type="NCBI Taxonomy" id="1836198"/>
    <lineage>
        <taxon>Bacteria</taxon>
        <taxon>Pseudomonadati</taxon>
        <taxon>Pseudomonadota</taxon>
        <taxon>Betaproteobacteria</taxon>
        <taxon>Burkholderiales</taxon>
        <taxon>Comamonadaceae</taxon>
        <taxon>Variovorax</taxon>
    </lineage>
</organism>
<dbReference type="RefSeq" id="WP_340360809.1">
    <property type="nucleotide sequence ID" value="NZ_JBBKZU010000022.1"/>
</dbReference>
<dbReference type="InterPro" id="IPR046335">
    <property type="entry name" value="LacI/GalR-like_sensor"/>
</dbReference>
<dbReference type="EMBL" id="JBBKZU010000022">
    <property type="protein sequence ID" value="MEJ8815605.1"/>
    <property type="molecule type" value="Genomic_DNA"/>
</dbReference>
<evidence type="ECO:0000259" key="4">
    <source>
        <dbReference type="PROSITE" id="PS50932"/>
    </source>
</evidence>
<evidence type="ECO:0000256" key="2">
    <source>
        <dbReference type="ARBA" id="ARBA00023125"/>
    </source>
</evidence>
<dbReference type="Gene3D" id="3.40.50.2300">
    <property type="match status" value="2"/>
</dbReference>
<dbReference type="Gene3D" id="1.10.260.40">
    <property type="entry name" value="lambda repressor-like DNA-binding domains"/>
    <property type="match status" value="1"/>
</dbReference>
<dbReference type="Pfam" id="PF13377">
    <property type="entry name" value="Peripla_BP_3"/>
    <property type="match status" value="1"/>
</dbReference>
<protein>
    <submittedName>
        <fullName evidence="5">Substrate-binding domain-containing protein</fullName>
    </submittedName>
</protein>
<dbReference type="InterPro" id="IPR000843">
    <property type="entry name" value="HTH_LacI"/>
</dbReference>
<dbReference type="SUPFAM" id="SSF47413">
    <property type="entry name" value="lambda repressor-like DNA-binding domains"/>
    <property type="match status" value="1"/>
</dbReference>
<dbReference type="SMART" id="SM00354">
    <property type="entry name" value="HTH_LACI"/>
    <property type="match status" value="1"/>
</dbReference>
<sequence length="350" mass="37569">MQHSTSKKDSADVPMRVSVQDVARMANVSTATVSRVINQPDLVRPEVRERVRRSIEALRYTPDGAARALRSRRSRTIGVVIPTLSVGVFAEGVESMQIRLAEYGYTLLIASSQYDIARERHEIETLLERGVDGLLLVGNIHGAETYESIRARRIPFLTTYICEAKDGVPAVGIDNVQAAREVTDYLLGLGHRSFGVIANLQSSNDRSLARVLGIQQSLAAAGIALPTGSIYKAGHALSEGRQGLRALMGADPALTAVIATTDTLAIGAIAEARAMGWPVPDRLSVSGFGDLGLAAQIDPPLTTVDDATDIIGRVAVDNLMRLIQGEPIEHSTRLPSRLIVRNSTGPAPRV</sequence>
<dbReference type="InterPro" id="IPR010982">
    <property type="entry name" value="Lambda_DNA-bd_dom_sf"/>
</dbReference>
<dbReference type="PRINTS" id="PR00036">
    <property type="entry name" value="HTHLACI"/>
</dbReference>
<evidence type="ECO:0000256" key="1">
    <source>
        <dbReference type="ARBA" id="ARBA00023015"/>
    </source>
</evidence>
<keyword evidence="2" id="KW-0238">DNA-binding</keyword>
<dbReference type="CDD" id="cd06273">
    <property type="entry name" value="PBP1_LacI-like"/>
    <property type="match status" value="1"/>
</dbReference>
<evidence type="ECO:0000256" key="3">
    <source>
        <dbReference type="ARBA" id="ARBA00023163"/>
    </source>
</evidence>
<dbReference type="PANTHER" id="PTHR30146">
    <property type="entry name" value="LACI-RELATED TRANSCRIPTIONAL REPRESSOR"/>
    <property type="match status" value="1"/>
</dbReference>
<reference evidence="5 6" key="1">
    <citation type="submission" date="2024-03" db="EMBL/GenBank/DDBJ databases">
        <title>Novel species of the genus Variovorax.</title>
        <authorList>
            <person name="Liu Q."/>
            <person name="Xin Y.-H."/>
        </authorList>
    </citation>
    <scope>NUCLEOTIDE SEQUENCE [LARGE SCALE GENOMIC DNA]</scope>
    <source>
        <strain evidence="5 6">KACC 18899</strain>
    </source>
</reference>
<keyword evidence="3" id="KW-0804">Transcription</keyword>
<dbReference type="SUPFAM" id="SSF53822">
    <property type="entry name" value="Periplasmic binding protein-like I"/>
    <property type="match status" value="1"/>
</dbReference>
<evidence type="ECO:0000313" key="6">
    <source>
        <dbReference type="Proteomes" id="UP001365846"/>
    </source>
</evidence>
<dbReference type="PROSITE" id="PS00356">
    <property type="entry name" value="HTH_LACI_1"/>
    <property type="match status" value="1"/>
</dbReference>
<proteinExistence type="predicted"/>